<organism evidence="2 3">
    <name type="scientific">Notothenia coriiceps</name>
    <name type="common">black rockcod</name>
    <dbReference type="NCBI Taxonomy" id="8208"/>
    <lineage>
        <taxon>Eukaryota</taxon>
        <taxon>Metazoa</taxon>
        <taxon>Chordata</taxon>
        <taxon>Craniata</taxon>
        <taxon>Vertebrata</taxon>
        <taxon>Euteleostomi</taxon>
        <taxon>Actinopterygii</taxon>
        <taxon>Neopterygii</taxon>
        <taxon>Teleostei</taxon>
        <taxon>Neoteleostei</taxon>
        <taxon>Acanthomorphata</taxon>
        <taxon>Eupercaria</taxon>
        <taxon>Perciformes</taxon>
        <taxon>Notothenioidei</taxon>
        <taxon>Nototheniidae</taxon>
        <taxon>Notothenia</taxon>
    </lineage>
</organism>
<accession>A0A6I9MX12</accession>
<dbReference type="KEGG" id="ncc:104942849"/>
<dbReference type="RefSeq" id="XP_010766451.1">
    <property type="nucleotide sequence ID" value="XM_010768149.1"/>
</dbReference>
<dbReference type="PANTHER" id="PTHR13402:SF11">
    <property type="entry name" value="PROTEIN TRANSPORT PROTEIN SEC16B"/>
    <property type="match status" value="1"/>
</dbReference>
<dbReference type="OrthoDB" id="8918678at2759"/>
<gene>
    <name evidence="3" type="primary">LOC104942849</name>
</gene>
<dbReference type="GeneID" id="104942849"/>
<dbReference type="AlphaFoldDB" id="A0A6I9MX12"/>
<dbReference type="GO" id="GO:0005789">
    <property type="term" value="C:endoplasmic reticulum membrane"/>
    <property type="evidence" value="ECO:0007669"/>
    <property type="project" value="UniProtKB-SubCell"/>
</dbReference>
<evidence type="ECO:0000313" key="2">
    <source>
        <dbReference type="Proteomes" id="UP000504611"/>
    </source>
</evidence>
<dbReference type="GO" id="GO:0070971">
    <property type="term" value="C:endoplasmic reticulum exit site"/>
    <property type="evidence" value="ECO:0007669"/>
    <property type="project" value="TreeGrafter"/>
</dbReference>
<evidence type="ECO:0000256" key="1">
    <source>
        <dbReference type="ARBA" id="ARBA00004406"/>
    </source>
</evidence>
<sequence length="134" mass="14056">MRNFPGPLSREDLHKVDAMEFAQQRAAACLSGGGLQDRSSAALLWNLLILLCRQNGQIVGSDIAELLVQGSNSDGSCKTDTPTLIDFSEGAGPAEAPSLFGDDLLTGGSSSEGCRGALQGYTQLLLAGRKKVFL</sequence>
<dbReference type="GO" id="GO:0070973">
    <property type="term" value="P:protein localization to endoplasmic reticulum exit site"/>
    <property type="evidence" value="ECO:0007669"/>
    <property type="project" value="TreeGrafter"/>
</dbReference>
<dbReference type="GO" id="GO:0007030">
    <property type="term" value="P:Golgi organization"/>
    <property type="evidence" value="ECO:0007669"/>
    <property type="project" value="TreeGrafter"/>
</dbReference>
<name>A0A6I9MX12_9TELE</name>
<dbReference type="GO" id="GO:0012507">
    <property type="term" value="C:ER to Golgi transport vesicle membrane"/>
    <property type="evidence" value="ECO:0007669"/>
    <property type="project" value="TreeGrafter"/>
</dbReference>
<proteinExistence type="predicted"/>
<evidence type="ECO:0000313" key="3">
    <source>
        <dbReference type="RefSeq" id="XP_010766451.1"/>
    </source>
</evidence>
<protein>
    <submittedName>
        <fullName evidence="3">Protein transport protein Sec16B-like</fullName>
    </submittedName>
</protein>
<dbReference type="PANTHER" id="PTHR13402">
    <property type="entry name" value="RGPR-RELATED"/>
    <property type="match status" value="1"/>
</dbReference>
<keyword evidence="2" id="KW-1185">Reference proteome</keyword>
<comment type="subcellular location">
    <subcellularLocation>
        <location evidence="1">Endoplasmic reticulum membrane</location>
        <topology evidence="1">Peripheral membrane protein</topology>
    </subcellularLocation>
</comment>
<reference evidence="3" key="1">
    <citation type="submission" date="2025-08" db="UniProtKB">
        <authorList>
            <consortium name="RefSeq"/>
        </authorList>
    </citation>
    <scope>IDENTIFICATION</scope>
    <source>
        <tissue evidence="3">Muscle</tissue>
    </source>
</reference>
<dbReference type="Proteomes" id="UP000504611">
    <property type="component" value="Unplaced"/>
</dbReference>